<keyword evidence="4" id="KW-1185">Reference proteome</keyword>
<reference evidence="3 4" key="1">
    <citation type="journal article" date="2014" name="J. Microbiol.">
        <title>Diaminobutyricibacter tongyongensis gen. nov., sp. nov. and Homoserinibacter gongjuensis gen. nov., sp. nov. belong to the family Microbacteriaceae.</title>
        <authorList>
            <person name="Kim S.J."/>
            <person name="Ahn J.H."/>
            <person name="Weon H.Y."/>
            <person name="Hamada M."/>
            <person name="Suzuki K."/>
            <person name="Kwon S.W."/>
        </authorList>
    </citation>
    <scope>NUCLEOTIDE SEQUENCE [LARGE SCALE GENOMIC DNA]</scope>
    <source>
        <strain evidence="3 4">NBRC 108724</strain>
    </source>
</reference>
<sequence>MSALAARFEAELAASTAKVADARAHYANVSAEYNAAKGEFDQATELAADAEKRAEAAEATATASARLLVREVRAGGNPLASADPLAAILAGSGGNLLQRLGSLDQLARETASPTEAAARAEHDAMSARTLRAQADKAKDAVGAIPVDSRKQAAATASAAVDAAEASLASVQLQIASTGTVTRFPNFVDDGRLGGLGWVDPVRGPITDGYGPRPSRPLGTGPFHYGDDIGAACSTWIVAAAAGTVEATGPNGSYGNWVMIDHGHGVQTVYAHIKDGGTIVHVGEAVVAGQPIALVGSTGASTGCHLHFEVRVDGQRIDPQPFLAARGVIVGQ</sequence>
<dbReference type="AlphaFoldDB" id="A0A6L9XYN5"/>
<evidence type="ECO:0000256" key="1">
    <source>
        <dbReference type="SAM" id="Coils"/>
    </source>
</evidence>
<dbReference type="Pfam" id="PF01551">
    <property type="entry name" value="Peptidase_M23"/>
    <property type="match status" value="1"/>
</dbReference>
<dbReference type="GO" id="GO:0004222">
    <property type="term" value="F:metalloendopeptidase activity"/>
    <property type="evidence" value="ECO:0007669"/>
    <property type="project" value="TreeGrafter"/>
</dbReference>
<organism evidence="3 4">
    <name type="scientific">Leifsonia tongyongensis</name>
    <dbReference type="NCBI Taxonomy" id="1268043"/>
    <lineage>
        <taxon>Bacteria</taxon>
        <taxon>Bacillati</taxon>
        <taxon>Actinomycetota</taxon>
        <taxon>Actinomycetes</taxon>
        <taxon>Micrococcales</taxon>
        <taxon>Microbacteriaceae</taxon>
        <taxon>Leifsonia</taxon>
    </lineage>
</organism>
<proteinExistence type="predicted"/>
<evidence type="ECO:0000313" key="4">
    <source>
        <dbReference type="Proteomes" id="UP000474967"/>
    </source>
</evidence>
<evidence type="ECO:0000259" key="2">
    <source>
        <dbReference type="Pfam" id="PF01551"/>
    </source>
</evidence>
<dbReference type="PANTHER" id="PTHR21666:SF270">
    <property type="entry name" value="MUREIN HYDROLASE ACTIVATOR ENVC"/>
    <property type="match status" value="1"/>
</dbReference>
<dbReference type="Gene3D" id="2.70.70.10">
    <property type="entry name" value="Glucose Permease (Domain IIA)"/>
    <property type="match status" value="1"/>
</dbReference>
<dbReference type="PANTHER" id="PTHR21666">
    <property type="entry name" value="PEPTIDASE-RELATED"/>
    <property type="match status" value="1"/>
</dbReference>
<dbReference type="CDD" id="cd12797">
    <property type="entry name" value="M23_peptidase"/>
    <property type="match status" value="1"/>
</dbReference>
<keyword evidence="1" id="KW-0175">Coiled coil</keyword>
<dbReference type="EMBL" id="JAAGWY010000002">
    <property type="protein sequence ID" value="NEN06134.1"/>
    <property type="molecule type" value="Genomic_DNA"/>
</dbReference>
<dbReference type="InterPro" id="IPR050570">
    <property type="entry name" value="Cell_wall_metabolism_enzyme"/>
</dbReference>
<dbReference type="InterPro" id="IPR011055">
    <property type="entry name" value="Dup_hybrid_motif"/>
</dbReference>
<gene>
    <name evidence="3" type="ORF">G3T36_09620</name>
</gene>
<protein>
    <submittedName>
        <fullName evidence="3">M23 family metallopeptidase</fullName>
    </submittedName>
</protein>
<feature type="domain" description="M23ase beta-sheet core" evidence="2">
    <location>
        <begin position="222"/>
        <end position="318"/>
    </location>
</feature>
<dbReference type="SUPFAM" id="SSF51261">
    <property type="entry name" value="Duplicated hybrid motif"/>
    <property type="match status" value="1"/>
</dbReference>
<dbReference type="InterPro" id="IPR016047">
    <property type="entry name" value="M23ase_b-sheet_dom"/>
</dbReference>
<accession>A0A6L9XYN5</accession>
<evidence type="ECO:0000313" key="3">
    <source>
        <dbReference type="EMBL" id="NEN06134.1"/>
    </source>
</evidence>
<comment type="caution">
    <text evidence="3">The sequence shown here is derived from an EMBL/GenBank/DDBJ whole genome shotgun (WGS) entry which is preliminary data.</text>
</comment>
<name>A0A6L9XYN5_9MICO</name>
<dbReference type="Proteomes" id="UP000474967">
    <property type="component" value="Unassembled WGS sequence"/>
</dbReference>
<feature type="coiled-coil region" evidence="1">
    <location>
        <begin position="33"/>
        <end position="60"/>
    </location>
</feature>